<evidence type="ECO:0000313" key="1">
    <source>
        <dbReference type="EMBL" id="EZA46916.1"/>
    </source>
</evidence>
<protein>
    <submittedName>
        <fullName evidence="1">Uncharacterized protein</fullName>
    </submittedName>
</protein>
<keyword evidence="2" id="KW-1185">Reference proteome</keyword>
<name>A0A026VTR6_OOCBI</name>
<proteinExistence type="predicted"/>
<sequence length="88" mass="10454">KRRVYKWSNETIKKALRLKFSCTENDYKELLNQNIPLPSTRTLRRSLEGINFSPGICDDIFEALKDKVEQFCDDRDRDCMFGIDEVLY</sequence>
<reference evidence="1 2" key="1">
    <citation type="journal article" date="2014" name="Curr. Biol.">
        <title>The genome of the clonal raider ant Cerapachys biroi.</title>
        <authorList>
            <person name="Oxley P.R."/>
            <person name="Ji L."/>
            <person name="Fetter-Pruneda I."/>
            <person name="McKenzie S.K."/>
            <person name="Li C."/>
            <person name="Hu H."/>
            <person name="Zhang G."/>
            <person name="Kronauer D.J."/>
        </authorList>
    </citation>
    <scope>NUCLEOTIDE SEQUENCE [LARGE SCALE GENOMIC DNA]</scope>
</reference>
<dbReference type="Proteomes" id="UP000053097">
    <property type="component" value="Unassembled WGS sequence"/>
</dbReference>
<dbReference type="STRING" id="2015173.A0A026VTR6"/>
<evidence type="ECO:0000313" key="2">
    <source>
        <dbReference type="Proteomes" id="UP000053097"/>
    </source>
</evidence>
<dbReference type="EMBL" id="KK108092">
    <property type="protein sequence ID" value="EZA46916.1"/>
    <property type="molecule type" value="Genomic_DNA"/>
</dbReference>
<feature type="non-terminal residue" evidence="1">
    <location>
        <position position="1"/>
    </location>
</feature>
<organism evidence="1 2">
    <name type="scientific">Ooceraea biroi</name>
    <name type="common">Clonal raider ant</name>
    <name type="synonym">Cerapachys biroi</name>
    <dbReference type="NCBI Taxonomy" id="2015173"/>
    <lineage>
        <taxon>Eukaryota</taxon>
        <taxon>Metazoa</taxon>
        <taxon>Ecdysozoa</taxon>
        <taxon>Arthropoda</taxon>
        <taxon>Hexapoda</taxon>
        <taxon>Insecta</taxon>
        <taxon>Pterygota</taxon>
        <taxon>Neoptera</taxon>
        <taxon>Endopterygota</taxon>
        <taxon>Hymenoptera</taxon>
        <taxon>Apocrita</taxon>
        <taxon>Aculeata</taxon>
        <taxon>Formicoidea</taxon>
        <taxon>Formicidae</taxon>
        <taxon>Dorylinae</taxon>
        <taxon>Ooceraea</taxon>
    </lineage>
</organism>
<dbReference type="OrthoDB" id="7554644at2759"/>
<gene>
    <name evidence="1" type="ORF">X777_00684</name>
</gene>
<accession>A0A026VTR6</accession>
<dbReference type="AlphaFoldDB" id="A0A026VTR6"/>